<dbReference type="Proteomes" id="UP000287188">
    <property type="component" value="Unassembled WGS sequence"/>
</dbReference>
<dbReference type="NCBIfam" id="TIGR03696">
    <property type="entry name" value="Rhs_assc_core"/>
    <property type="match status" value="1"/>
</dbReference>
<dbReference type="OrthoDB" id="166729at2"/>
<proteinExistence type="predicted"/>
<dbReference type="InterPro" id="IPR050708">
    <property type="entry name" value="T6SS_VgrG/RHS"/>
</dbReference>
<sequence>MGRFLLPPQHSDDALDRLTSGRSGSETYGTFPAHGAVTLGNVPNQYASYDAMGNMTCRNVDTTSGHGCDAAESGAIMTYDNEGRLDTWVAPNGTVASDHFLYDNSGQRVLQRASNTVGSTTTTSDTISFDGYTDVTITGGTTSTTKYYSVGGQRVAMRQNGTFSYLMPDFLGSNSIALRSDGSVQAVQLFSPFGATRYSDGTMLSPFNFTGQRLDTQTGLLYYGARYYDVMSGRFISADTVETNGSGLDPYAYVRGNPETATDPTGHFRAMNDVSGSSTSLSDWNSASTAPPIYSASSGGWTNIYTDASVPGVLVSPQPPCDYNCETGNFLISSVLIDLALGSLFGPEALAGGLLGEAAGLAADGEGVPPTRNGYGGEGYKDPENPGPITRGPYPTPYNLTKQTYRMSCTAACAVMKLLDAGVTGDNATEDGAIAGLGIQNPELTGGGLENLPFYLSRNGVDGYTFSNDATIDDLETSTSHGNPAVASIGVGINKDTSEIQLHSIIVDRIDSENVYVRDPSPLIGNGNPTSYSISLSAFAKMFSERAVFKR</sequence>
<keyword evidence="1" id="KW-0677">Repeat</keyword>
<comment type="caution">
    <text evidence="4">The sequence shown here is derived from an EMBL/GenBank/DDBJ whole genome shotgun (WGS) entry which is preliminary data.</text>
</comment>
<evidence type="ECO:0000313" key="4">
    <source>
        <dbReference type="EMBL" id="GCE23184.1"/>
    </source>
</evidence>
<protein>
    <recommendedName>
        <fullName evidence="3">Teneurin-like YD-shell domain-containing protein</fullName>
    </recommendedName>
</protein>
<dbReference type="InterPro" id="IPR056823">
    <property type="entry name" value="TEN-like_YD-shell"/>
</dbReference>
<feature type="domain" description="Teneurin-like YD-shell" evidence="3">
    <location>
        <begin position="145"/>
        <end position="240"/>
    </location>
</feature>
<dbReference type="AlphaFoldDB" id="A0A402AVT2"/>
<organism evidence="4 5">
    <name type="scientific">Dictyobacter kobayashii</name>
    <dbReference type="NCBI Taxonomy" id="2014872"/>
    <lineage>
        <taxon>Bacteria</taxon>
        <taxon>Bacillati</taxon>
        <taxon>Chloroflexota</taxon>
        <taxon>Ktedonobacteria</taxon>
        <taxon>Ktedonobacterales</taxon>
        <taxon>Dictyobacteraceae</taxon>
        <taxon>Dictyobacter</taxon>
    </lineage>
</organism>
<feature type="region of interest" description="Disordered" evidence="2">
    <location>
        <begin position="1"/>
        <end position="23"/>
    </location>
</feature>
<dbReference type="PANTHER" id="PTHR32305">
    <property type="match status" value="1"/>
</dbReference>
<evidence type="ECO:0000256" key="1">
    <source>
        <dbReference type="ARBA" id="ARBA00022737"/>
    </source>
</evidence>
<dbReference type="Gene3D" id="2.180.10.10">
    <property type="entry name" value="RHS repeat-associated core"/>
    <property type="match status" value="1"/>
</dbReference>
<evidence type="ECO:0000256" key="2">
    <source>
        <dbReference type="SAM" id="MobiDB-lite"/>
    </source>
</evidence>
<gene>
    <name evidence="4" type="ORF">KDK_69840</name>
</gene>
<reference evidence="5" key="1">
    <citation type="submission" date="2018-12" db="EMBL/GenBank/DDBJ databases">
        <title>Tengunoibacter tsumagoiensis gen. nov., sp. nov., Dictyobacter kobayashii sp. nov., D. alpinus sp. nov., and D. joshuensis sp. nov. and description of Dictyobacteraceae fam. nov. within the order Ktedonobacterales isolated from Tengu-no-mugimeshi.</title>
        <authorList>
            <person name="Wang C.M."/>
            <person name="Zheng Y."/>
            <person name="Sakai Y."/>
            <person name="Toyoda A."/>
            <person name="Minakuchi Y."/>
            <person name="Abe K."/>
            <person name="Yokota A."/>
            <person name="Yabe S."/>
        </authorList>
    </citation>
    <scope>NUCLEOTIDE SEQUENCE [LARGE SCALE GENOMIC DNA]</scope>
    <source>
        <strain evidence="5">Uno11</strain>
    </source>
</reference>
<dbReference type="PANTHER" id="PTHR32305:SF17">
    <property type="entry name" value="TRNA NUCLEASE WAPA"/>
    <property type="match status" value="1"/>
</dbReference>
<dbReference type="Gene3D" id="3.90.70.10">
    <property type="entry name" value="Cysteine proteinases"/>
    <property type="match status" value="1"/>
</dbReference>
<dbReference type="Pfam" id="PF25023">
    <property type="entry name" value="TEN_YD-shell"/>
    <property type="match status" value="1"/>
</dbReference>
<name>A0A402AVT2_9CHLR</name>
<dbReference type="InterPro" id="IPR022385">
    <property type="entry name" value="Rhs_assc_core"/>
</dbReference>
<evidence type="ECO:0000313" key="5">
    <source>
        <dbReference type="Proteomes" id="UP000287188"/>
    </source>
</evidence>
<evidence type="ECO:0000259" key="3">
    <source>
        <dbReference type="Pfam" id="PF25023"/>
    </source>
</evidence>
<accession>A0A402AVT2</accession>
<dbReference type="EMBL" id="BIFS01000002">
    <property type="protein sequence ID" value="GCE23184.1"/>
    <property type="molecule type" value="Genomic_DNA"/>
</dbReference>
<feature type="region of interest" description="Disordered" evidence="2">
    <location>
        <begin position="365"/>
        <end position="393"/>
    </location>
</feature>
<keyword evidence="5" id="KW-1185">Reference proteome</keyword>